<accession>A0A2N1P1D2</accession>
<feature type="region of interest" description="Disordered" evidence="1">
    <location>
        <begin position="1"/>
        <end position="58"/>
    </location>
</feature>
<dbReference type="AlphaFoldDB" id="A0A2N1P1D2"/>
<reference evidence="2 3" key="1">
    <citation type="submission" date="2016-04" db="EMBL/GenBank/DDBJ databases">
        <title>Genome analyses suggest a sexual origin of heterokaryosis in a supposedly ancient asexual fungus.</title>
        <authorList>
            <person name="Ropars J."/>
            <person name="Sedzielewska K."/>
            <person name="Noel J."/>
            <person name="Charron P."/>
            <person name="Farinelli L."/>
            <person name="Marton T."/>
            <person name="Kruger M."/>
            <person name="Pelin A."/>
            <person name="Brachmann A."/>
            <person name="Corradi N."/>
        </authorList>
    </citation>
    <scope>NUCLEOTIDE SEQUENCE [LARGE SCALE GENOMIC DNA]</scope>
    <source>
        <strain evidence="2 3">C2</strain>
    </source>
</reference>
<feature type="compositionally biased region" description="Basic and acidic residues" evidence="1">
    <location>
        <begin position="32"/>
        <end position="52"/>
    </location>
</feature>
<proteinExistence type="predicted"/>
<gene>
    <name evidence="2" type="ORF">RhiirC2_280185</name>
</gene>
<dbReference type="EMBL" id="LLXL01000029">
    <property type="protein sequence ID" value="PKK79875.1"/>
    <property type="molecule type" value="Genomic_DNA"/>
</dbReference>
<feature type="compositionally biased region" description="Basic and acidic residues" evidence="1">
    <location>
        <begin position="10"/>
        <end position="21"/>
    </location>
</feature>
<dbReference type="Proteomes" id="UP000233469">
    <property type="component" value="Unassembled WGS sequence"/>
</dbReference>
<organism evidence="2 3">
    <name type="scientific">Rhizophagus irregularis</name>
    <dbReference type="NCBI Taxonomy" id="588596"/>
    <lineage>
        <taxon>Eukaryota</taxon>
        <taxon>Fungi</taxon>
        <taxon>Fungi incertae sedis</taxon>
        <taxon>Mucoromycota</taxon>
        <taxon>Glomeromycotina</taxon>
        <taxon>Glomeromycetes</taxon>
        <taxon>Glomerales</taxon>
        <taxon>Glomeraceae</taxon>
        <taxon>Rhizophagus</taxon>
    </lineage>
</organism>
<comment type="caution">
    <text evidence="2">The sequence shown here is derived from an EMBL/GenBank/DDBJ whole genome shotgun (WGS) entry which is preliminary data.</text>
</comment>
<reference evidence="2 3" key="2">
    <citation type="submission" date="2017-10" db="EMBL/GenBank/DDBJ databases">
        <title>Extensive intraspecific genome diversity in a model arbuscular mycorrhizal fungus.</title>
        <authorList>
            <person name="Chen E.C.H."/>
            <person name="Morin E."/>
            <person name="Baudet D."/>
            <person name="Noel J."/>
            <person name="Ndikumana S."/>
            <person name="Charron P."/>
            <person name="St-Onge C."/>
            <person name="Giorgi J."/>
            <person name="Grigoriev I.V."/>
            <person name="Roux C."/>
            <person name="Martin F.M."/>
            <person name="Corradi N."/>
        </authorList>
    </citation>
    <scope>NUCLEOTIDE SEQUENCE [LARGE SCALE GENOMIC DNA]</scope>
    <source>
        <strain evidence="2 3">C2</strain>
    </source>
</reference>
<dbReference type="VEuPathDB" id="FungiDB:RhiirA1_447681"/>
<sequence length="81" mass="9239">MDINNNEIEVESREEISHEPNDTVVASPSNTQDDKIGMDTSMDDKTDNHSYVDSDDDDPVMKSRLKSLKKQYKGNYLCELV</sequence>
<protein>
    <submittedName>
        <fullName evidence="2">Uncharacterized protein</fullName>
    </submittedName>
</protein>
<dbReference type="VEuPathDB" id="FungiDB:FUN_019839"/>
<evidence type="ECO:0000313" key="2">
    <source>
        <dbReference type="EMBL" id="PKK79875.1"/>
    </source>
</evidence>
<evidence type="ECO:0000313" key="3">
    <source>
        <dbReference type="Proteomes" id="UP000233469"/>
    </source>
</evidence>
<name>A0A2N1P1D2_9GLOM</name>
<evidence type="ECO:0000256" key="1">
    <source>
        <dbReference type="SAM" id="MobiDB-lite"/>
    </source>
</evidence>
<dbReference type="VEuPathDB" id="FungiDB:RhiirFUN_018743"/>